<dbReference type="InterPro" id="IPR003675">
    <property type="entry name" value="Rce1/LyrA-like_dom"/>
</dbReference>
<feature type="transmembrane region" description="Helical" evidence="1">
    <location>
        <begin position="255"/>
        <end position="280"/>
    </location>
</feature>
<feature type="transmembrane region" description="Helical" evidence="1">
    <location>
        <begin position="134"/>
        <end position="154"/>
    </location>
</feature>
<evidence type="ECO:0000259" key="2">
    <source>
        <dbReference type="Pfam" id="PF02517"/>
    </source>
</evidence>
<comment type="caution">
    <text evidence="3">The sequence shown here is derived from an EMBL/GenBank/DDBJ whole genome shotgun (WGS) entry which is preliminary data.</text>
</comment>
<name>A0A0F9P7H1_9ZZZZ</name>
<feature type="transmembrane region" description="Helical" evidence="1">
    <location>
        <begin position="160"/>
        <end position="180"/>
    </location>
</feature>
<dbReference type="GO" id="GO:0004175">
    <property type="term" value="F:endopeptidase activity"/>
    <property type="evidence" value="ECO:0007669"/>
    <property type="project" value="UniProtKB-ARBA"/>
</dbReference>
<feature type="transmembrane region" description="Helical" evidence="1">
    <location>
        <begin position="337"/>
        <end position="356"/>
    </location>
</feature>
<feature type="transmembrane region" description="Helical" evidence="1">
    <location>
        <begin position="292"/>
        <end position="310"/>
    </location>
</feature>
<organism evidence="3">
    <name type="scientific">marine sediment metagenome</name>
    <dbReference type="NCBI Taxonomy" id="412755"/>
    <lineage>
        <taxon>unclassified sequences</taxon>
        <taxon>metagenomes</taxon>
        <taxon>ecological metagenomes</taxon>
    </lineage>
</organism>
<dbReference type="AlphaFoldDB" id="A0A0F9P7H1"/>
<dbReference type="Pfam" id="PF02517">
    <property type="entry name" value="Rce1-like"/>
    <property type="match status" value="1"/>
</dbReference>
<keyword evidence="1" id="KW-0812">Transmembrane</keyword>
<feature type="transmembrane region" description="Helical" evidence="1">
    <location>
        <begin position="316"/>
        <end position="332"/>
    </location>
</feature>
<evidence type="ECO:0000256" key="1">
    <source>
        <dbReference type="SAM" id="Phobius"/>
    </source>
</evidence>
<feature type="transmembrane region" description="Helical" evidence="1">
    <location>
        <begin position="201"/>
        <end position="222"/>
    </location>
</feature>
<feature type="domain" description="CAAX prenyl protease 2/Lysostaphin resistance protein A-like" evidence="2">
    <location>
        <begin position="257"/>
        <end position="350"/>
    </location>
</feature>
<keyword evidence="1" id="KW-0472">Membrane</keyword>
<protein>
    <recommendedName>
        <fullName evidence="2">CAAX prenyl protease 2/Lysostaphin resistance protein A-like domain-containing protein</fullName>
    </recommendedName>
</protein>
<gene>
    <name evidence="3" type="ORF">LCGC14_0936510</name>
</gene>
<sequence>MTQDNNNKIKYCVYCGEDVGKNKTYCPGCGKLIVKLKESKKIENYHIKKSVSPQKIEISRKCSGCGSIVNSTVLSQCPICNTKLEDISEVDKEFIQKKPGLIFIDKKLEPEQKFILKTDSWTLKEGLNVFSTSVYVYIITFFLIYFLLVFQAGGGSIDQNIQIFLLSQTPEILFCIYPLYYIFSKNHKFRKLGFYKDNRKILIGIAIGIIGVFSLVLVNILFNSFISILTSIGLDFFDTSGDLVNQTQILRSADFIWVFFLLIMIGFGAFSSEIVYRGVLHNTLKEKFDNEIYVILIVALIYSVLMVVLYPNPTYFFLNFIVFVIIGIIYEVTNGNIYSTVVANVLYNIFLILLVYV</sequence>
<dbReference type="GO" id="GO:0080120">
    <property type="term" value="P:CAAX-box protein maturation"/>
    <property type="evidence" value="ECO:0007669"/>
    <property type="project" value="UniProtKB-ARBA"/>
</dbReference>
<keyword evidence="1" id="KW-1133">Transmembrane helix</keyword>
<accession>A0A0F9P7H1</accession>
<proteinExistence type="predicted"/>
<evidence type="ECO:0000313" key="3">
    <source>
        <dbReference type="EMBL" id="KKN20342.1"/>
    </source>
</evidence>
<dbReference type="EMBL" id="LAZR01003251">
    <property type="protein sequence ID" value="KKN20342.1"/>
    <property type="molecule type" value="Genomic_DNA"/>
</dbReference>
<reference evidence="3" key="1">
    <citation type="journal article" date="2015" name="Nature">
        <title>Complex archaea that bridge the gap between prokaryotes and eukaryotes.</title>
        <authorList>
            <person name="Spang A."/>
            <person name="Saw J.H."/>
            <person name="Jorgensen S.L."/>
            <person name="Zaremba-Niedzwiedzka K."/>
            <person name="Martijn J."/>
            <person name="Lind A.E."/>
            <person name="van Eijk R."/>
            <person name="Schleper C."/>
            <person name="Guy L."/>
            <person name="Ettema T.J."/>
        </authorList>
    </citation>
    <scope>NUCLEOTIDE SEQUENCE</scope>
</reference>